<evidence type="ECO:0000313" key="3">
    <source>
        <dbReference type="Proteomes" id="UP000000370"/>
    </source>
</evidence>
<proteinExistence type="predicted"/>
<gene>
    <name evidence="2" type="ordered locus">Cphy_2305</name>
</gene>
<feature type="transmembrane region" description="Helical" evidence="1">
    <location>
        <begin position="46"/>
        <end position="69"/>
    </location>
</feature>
<keyword evidence="3" id="KW-1185">Reference proteome</keyword>
<dbReference type="AlphaFoldDB" id="A9KKT4"/>
<feature type="transmembrane region" description="Helical" evidence="1">
    <location>
        <begin position="251"/>
        <end position="270"/>
    </location>
</feature>
<evidence type="ECO:0008006" key="4">
    <source>
        <dbReference type="Google" id="ProtNLM"/>
    </source>
</evidence>
<dbReference type="KEGG" id="cpy:Cphy_2305"/>
<dbReference type="EMBL" id="CP000885">
    <property type="protein sequence ID" value="ABX42666.1"/>
    <property type="molecule type" value="Genomic_DNA"/>
</dbReference>
<keyword evidence="1" id="KW-1133">Transmembrane helix</keyword>
<accession>A9KKT4</accession>
<evidence type="ECO:0000256" key="1">
    <source>
        <dbReference type="SAM" id="Phobius"/>
    </source>
</evidence>
<protein>
    <recommendedName>
        <fullName evidence="4">DUF1189 domain-containing protein</fullName>
    </recommendedName>
</protein>
<reference evidence="3" key="1">
    <citation type="submission" date="2007-11" db="EMBL/GenBank/DDBJ databases">
        <title>Complete genome sequence of Clostridium phytofermentans ISDg.</title>
        <authorList>
            <person name="Leschine S.B."/>
            <person name="Warnick T.A."/>
            <person name="Blanchard J.L."/>
            <person name="Schnell D.J."/>
            <person name="Petit E.L."/>
            <person name="LaTouf W.G."/>
            <person name="Copeland A."/>
            <person name="Lucas S."/>
            <person name="Lapidus A."/>
            <person name="Barry K."/>
            <person name="Glavina del Rio T."/>
            <person name="Dalin E."/>
            <person name="Tice H."/>
            <person name="Pitluck S."/>
            <person name="Kiss H."/>
            <person name="Brettin T."/>
            <person name="Bruce D."/>
            <person name="Detter J.C."/>
            <person name="Han C."/>
            <person name="Kuske C."/>
            <person name="Schmutz J."/>
            <person name="Larimer F."/>
            <person name="Land M."/>
            <person name="Hauser L."/>
            <person name="Kyrpides N."/>
            <person name="Kim E.A."/>
            <person name="Richardson P."/>
        </authorList>
    </citation>
    <scope>NUCLEOTIDE SEQUENCE [LARGE SCALE GENOMIC DNA]</scope>
    <source>
        <strain evidence="3">ATCC 700394 / DSM 18823 / ISDg</strain>
    </source>
</reference>
<dbReference type="Proteomes" id="UP000000370">
    <property type="component" value="Chromosome"/>
</dbReference>
<keyword evidence="1" id="KW-0812">Transmembrane</keyword>
<sequence length="285" mass="32689" precursor="true">MLTKENRKSGFEGRGDGLREFIFACTLGFGDFFKFVKTAGRLKRQFLVLQFLLITLILYLPLFYSIIIAEPYELYSRLYSISFQTDISLKDLGISLESLDDEIVIAPKEDMPGVWIKKSFENSELNSLSKKETWFCFSNDYVLIHAGSSQLVVFMEGYSRERASNMGFGTVFNDVSVNNGYYTSLLFPILALLFVTLVILQMFFYLVLTVLLKAYRMTSSPMSFWLRFRILLMASASPALLSMLIGFAVPALHIIIFELLSILLCVFISTKYDKKEKELFLCEEL</sequence>
<name>A9KKT4_LACP7</name>
<organism evidence="2 3">
    <name type="scientific">Lachnoclostridium phytofermentans (strain ATCC 700394 / DSM 18823 / ISDg)</name>
    <name type="common">Clostridium phytofermentans</name>
    <dbReference type="NCBI Taxonomy" id="357809"/>
    <lineage>
        <taxon>Bacteria</taxon>
        <taxon>Bacillati</taxon>
        <taxon>Bacillota</taxon>
        <taxon>Clostridia</taxon>
        <taxon>Lachnospirales</taxon>
        <taxon>Lachnospiraceae</taxon>
    </lineage>
</organism>
<feature type="transmembrane region" description="Helical" evidence="1">
    <location>
        <begin position="224"/>
        <end position="245"/>
    </location>
</feature>
<dbReference type="STRING" id="357809.Cphy_2305"/>
<feature type="transmembrane region" description="Helical" evidence="1">
    <location>
        <begin position="185"/>
        <end position="212"/>
    </location>
</feature>
<evidence type="ECO:0000313" key="2">
    <source>
        <dbReference type="EMBL" id="ABX42666.1"/>
    </source>
</evidence>
<dbReference type="HOGENOM" id="CLU_975599_0_0_9"/>
<keyword evidence="1" id="KW-0472">Membrane</keyword>